<evidence type="ECO:0000256" key="2">
    <source>
        <dbReference type="ARBA" id="ARBA00023015"/>
    </source>
</evidence>
<dbReference type="GO" id="GO:0003677">
    <property type="term" value="F:DNA binding"/>
    <property type="evidence" value="ECO:0007669"/>
    <property type="project" value="UniProtKB-KW"/>
</dbReference>
<dbReference type="Gene3D" id="3.40.50.1360">
    <property type="match status" value="1"/>
</dbReference>
<dbReference type="EMBL" id="QGLK01000001">
    <property type="protein sequence ID" value="PXY89731.1"/>
    <property type="molecule type" value="Genomic_DNA"/>
</dbReference>
<dbReference type="PANTHER" id="PTHR34294">
    <property type="entry name" value="TRANSCRIPTIONAL REGULATOR-RELATED"/>
    <property type="match status" value="1"/>
</dbReference>
<dbReference type="InterPro" id="IPR036388">
    <property type="entry name" value="WH-like_DNA-bd_sf"/>
</dbReference>
<dbReference type="Gene3D" id="1.10.10.10">
    <property type="entry name" value="Winged helix-like DNA-binding domain superfamily/Winged helix DNA-binding domain"/>
    <property type="match status" value="1"/>
</dbReference>
<name>A0A318MTV8_9BIFI</name>
<evidence type="ECO:0000256" key="4">
    <source>
        <dbReference type="ARBA" id="ARBA00023163"/>
    </source>
</evidence>
<dbReference type="GO" id="GO:0030246">
    <property type="term" value="F:carbohydrate binding"/>
    <property type="evidence" value="ECO:0007669"/>
    <property type="project" value="InterPro"/>
</dbReference>
<dbReference type="OrthoDB" id="186585at2"/>
<comment type="similarity">
    <text evidence="1">Belongs to the SorC transcriptional regulatory family.</text>
</comment>
<organism evidence="6 7">
    <name type="scientific">Bifidobacterium asteroides</name>
    <dbReference type="NCBI Taxonomy" id="1684"/>
    <lineage>
        <taxon>Bacteria</taxon>
        <taxon>Bacillati</taxon>
        <taxon>Actinomycetota</taxon>
        <taxon>Actinomycetes</taxon>
        <taxon>Bifidobacteriales</taxon>
        <taxon>Bifidobacteriaceae</taxon>
        <taxon>Bifidobacterium</taxon>
    </lineage>
</organism>
<evidence type="ECO:0000259" key="5">
    <source>
        <dbReference type="Pfam" id="PF04198"/>
    </source>
</evidence>
<dbReference type="InterPro" id="IPR037171">
    <property type="entry name" value="NagB/RpiA_transferase-like"/>
</dbReference>
<evidence type="ECO:0000313" key="7">
    <source>
        <dbReference type="Proteomes" id="UP000248128"/>
    </source>
</evidence>
<keyword evidence="3" id="KW-0238">DNA-binding</keyword>
<dbReference type="Proteomes" id="UP000248128">
    <property type="component" value="Unassembled WGS sequence"/>
</dbReference>
<dbReference type="Pfam" id="PF13384">
    <property type="entry name" value="HTH_23"/>
    <property type="match status" value="1"/>
</dbReference>
<dbReference type="SUPFAM" id="SSF100950">
    <property type="entry name" value="NagB/RpiA/CoA transferase-like"/>
    <property type="match status" value="1"/>
</dbReference>
<dbReference type="Pfam" id="PF04198">
    <property type="entry name" value="Sugar-bind"/>
    <property type="match status" value="1"/>
</dbReference>
<evidence type="ECO:0000256" key="1">
    <source>
        <dbReference type="ARBA" id="ARBA00010466"/>
    </source>
</evidence>
<dbReference type="SUPFAM" id="SSF46689">
    <property type="entry name" value="Homeodomain-like"/>
    <property type="match status" value="1"/>
</dbReference>
<evidence type="ECO:0000313" key="6">
    <source>
        <dbReference type="EMBL" id="PXY89731.1"/>
    </source>
</evidence>
<proteinExistence type="inferred from homology"/>
<reference evidence="6 7" key="1">
    <citation type="submission" date="2018-05" db="EMBL/GenBank/DDBJ databases">
        <title>Reference genomes for bee gut microbiota database.</title>
        <authorList>
            <person name="Ellegaard K.M."/>
        </authorList>
    </citation>
    <scope>NUCLEOTIDE SEQUENCE [LARGE SCALE GENOMIC DNA]</scope>
    <source>
        <strain evidence="6 7">ESL0199</strain>
    </source>
</reference>
<evidence type="ECO:0000256" key="3">
    <source>
        <dbReference type="ARBA" id="ARBA00023125"/>
    </source>
</evidence>
<dbReference type="PANTHER" id="PTHR34294:SF1">
    <property type="entry name" value="TRANSCRIPTIONAL REGULATOR LSRR"/>
    <property type="match status" value="1"/>
</dbReference>
<sequence length="324" mass="36380">MIQMTNKADNEMSHDRLADVAELYWIQGLRIERVARELCISRSTVSRLIARARKEHVIEFVVHRTKNSALELENRLIQKYHVRVLVADTSDNADNTLKRMAVGKCAAIWLNTLVHSNTTIGVAWGRTIEAMSLQLQQRHLPGMRILQLHGFGNSQTFGENYATQILSRFHKNFDASVRLLPLPAIFDSENTRNLMYQESSIRKILELRKHMNMMVTSVGTPNGSDPSPLFTPGLLSSKDIKVLHEQKVIGNLASTFYRADGSTSDIDLNSRSTGLNHTELMSVATRLFLVASPSKVQALHVALRSGFVTHLVVDRQTAATLLEL</sequence>
<keyword evidence="2" id="KW-0805">Transcription regulation</keyword>
<gene>
    <name evidence="6" type="ORF">DKK74_02570</name>
</gene>
<dbReference type="InterPro" id="IPR007324">
    <property type="entry name" value="Sugar-bd_dom_put"/>
</dbReference>
<comment type="caution">
    <text evidence="6">The sequence shown here is derived from an EMBL/GenBank/DDBJ whole genome shotgun (WGS) entry which is preliminary data.</text>
</comment>
<dbReference type="InterPro" id="IPR051054">
    <property type="entry name" value="SorC_transcr_regulators"/>
</dbReference>
<keyword evidence="4" id="KW-0804">Transcription</keyword>
<feature type="domain" description="Sugar-binding" evidence="5">
    <location>
        <begin position="69"/>
        <end position="323"/>
    </location>
</feature>
<accession>A0A318MTV8</accession>
<dbReference type="AlphaFoldDB" id="A0A318MTV8"/>
<dbReference type="InterPro" id="IPR009057">
    <property type="entry name" value="Homeodomain-like_sf"/>
</dbReference>
<protein>
    <submittedName>
        <fullName evidence="6">Transcriptional regulator</fullName>
    </submittedName>
</protein>